<keyword evidence="4" id="KW-0732">Signal</keyword>
<dbReference type="InterPro" id="IPR001547">
    <property type="entry name" value="Glyco_hydro_5"/>
</dbReference>
<dbReference type="Gene3D" id="3.20.20.80">
    <property type="entry name" value="Glycosidases"/>
    <property type="match status" value="1"/>
</dbReference>
<keyword evidence="1 3" id="KW-0378">Hydrolase</keyword>
<keyword evidence="2 3" id="KW-0326">Glycosidase</keyword>
<feature type="chain" id="PRO_5047081791" description="Glycoside hydrolase family 5 domain-containing protein" evidence="4">
    <location>
        <begin position="38"/>
        <end position="450"/>
    </location>
</feature>
<organism evidence="6 7">
    <name type="scientific">Burkholderia humptydooensis MSMB43</name>
    <dbReference type="NCBI Taxonomy" id="441157"/>
    <lineage>
        <taxon>Bacteria</taxon>
        <taxon>Pseudomonadati</taxon>
        <taxon>Pseudomonadota</taxon>
        <taxon>Betaproteobacteria</taxon>
        <taxon>Burkholderiales</taxon>
        <taxon>Burkholderiaceae</taxon>
        <taxon>Burkholderia</taxon>
        <taxon>pseudomallei group</taxon>
    </lineage>
</organism>
<protein>
    <recommendedName>
        <fullName evidence="5">Glycoside hydrolase family 5 domain-containing protein</fullName>
    </recommendedName>
</protein>
<evidence type="ECO:0000313" key="6">
    <source>
        <dbReference type="EMBL" id="EIP86083.1"/>
    </source>
</evidence>
<keyword evidence="7" id="KW-1185">Reference proteome</keyword>
<dbReference type="InterPro" id="IPR017853">
    <property type="entry name" value="GH"/>
</dbReference>
<feature type="signal peptide" evidence="4">
    <location>
        <begin position="1"/>
        <end position="37"/>
    </location>
</feature>
<dbReference type="SUPFAM" id="SSF51445">
    <property type="entry name" value="(Trans)glycosidases"/>
    <property type="match status" value="1"/>
</dbReference>
<evidence type="ECO:0000256" key="4">
    <source>
        <dbReference type="SAM" id="SignalP"/>
    </source>
</evidence>
<name>A0ABN0G1P3_9BURK</name>
<gene>
    <name evidence="6" type="ORF">A33K_17173</name>
</gene>
<comment type="similarity">
    <text evidence="3">Belongs to the glycosyl hydrolase 5 (cellulase A) family.</text>
</comment>
<evidence type="ECO:0000256" key="1">
    <source>
        <dbReference type="ARBA" id="ARBA00022801"/>
    </source>
</evidence>
<evidence type="ECO:0000256" key="2">
    <source>
        <dbReference type="ARBA" id="ARBA00023295"/>
    </source>
</evidence>
<reference evidence="7" key="1">
    <citation type="journal article" date="2012" name="J. Bacteriol.">
        <title>Revised Genome Sequence of Burkholderia thailandensis MSMB43 with Improved Annotation.</title>
        <authorList>
            <person name="Zhuo Y."/>
            <person name="Liu L."/>
            <person name="Wang Q."/>
            <person name="Liu X."/>
            <person name="Ren B."/>
            <person name="Liu M."/>
            <person name="Ni P."/>
            <person name="Cheng Y.Q."/>
            <person name="Zhang L."/>
        </authorList>
    </citation>
    <scope>NUCLEOTIDE SEQUENCE [LARGE SCALE GENOMIC DNA]</scope>
    <source>
        <strain evidence="7">MSMB43</strain>
    </source>
</reference>
<evidence type="ECO:0000259" key="5">
    <source>
        <dbReference type="Pfam" id="PF00150"/>
    </source>
</evidence>
<proteinExistence type="inferred from homology"/>
<dbReference type="EMBL" id="JH692065">
    <property type="protein sequence ID" value="EIP86083.1"/>
    <property type="molecule type" value="Genomic_DNA"/>
</dbReference>
<dbReference type="PANTHER" id="PTHR12631:SF10">
    <property type="entry name" value="BETA-XYLOSIDASE-LIKE PROTEIN-RELATED"/>
    <property type="match status" value="1"/>
</dbReference>
<dbReference type="Proteomes" id="UP000004682">
    <property type="component" value="Unassembled WGS sequence"/>
</dbReference>
<dbReference type="PANTHER" id="PTHR12631">
    <property type="entry name" value="ALPHA-L-IDURONIDASE"/>
    <property type="match status" value="1"/>
</dbReference>
<feature type="domain" description="Glycoside hydrolase family 5" evidence="5">
    <location>
        <begin position="76"/>
        <end position="251"/>
    </location>
</feature>
<dbReference type="Pfam" id="PF00150">
    <property type="entry name" value="Cellulase"/>
    <property type="match status" value="1"/>
</dbReference>
<evidence type="ECO:0000313" key="7">
    <source>
        <dbReference type="Proteomes" id="UP000004682"/>
    </source>
</evidence>
<evidence type="ECO:0000256" key="3">
    <source>
        <dbReference type="RuleBase" id="RU361153"/>
    </source>
</evidence>
<sequence length="450" mass="49182">MRRRGNDDMKNPTPNPRRRLLVALAGAMLAAPGLPRAATTVVLDAAQASADAKRGYVGLPGFAASRGNTGIAVHAIDDTKLLDAVKDAGFSFVRADLFWEAVDTPHGWDFSRYDTLVADLAERGLGALFILGGIHRLHSPNRPPTTPAQLAAFRQYVFNAAQRYKGKPVRFEVWNEQDHKTYWHGEPSPVAYRNVLKLAVQAVKAANPDAIVATGGVQQVNRTFIRAVGDIASPAQPAPDAVSVHPYRQTEPETVFADYAALRRDLSSYRSPPQIWATEWSYPSYGYNYVADIGDGHSSVARARQANYAVRLLLANWISQIGLTSYYDIRDDGRDRRNMEHNFGLLDADDAALPAYVAVRRLFSFTGDAVRAQYFLDSDARYVVLKLDAARATKYVVWCYGAGNAIGVDLSRLPAGAAATDMYGAGLDAGNRRRLDAPEARGPIFITIGA</sequence>
<dbReference type="InterPro" id="IPR051923">
    <property type="entry name" value="Glycosyl_Hydrolase_39"/>
</dbReference>
<accession>A0ABN0G1P3</accession>